<dbReference type="EMBL" id="VVXJ01000006">
    <property type="protein sequence ID" value="KAA2376905.1"/>
    <property type="molecule type" value="Genomic_DNA"/>
</dbReference>
<feature type="transmembrane region" description="Helical" evidence="1">
    <location>
        <begin position="138"/>
        <end position="157"/>
    </location>
</feature>
<evidence type="ECO:0000313" key="2">
    <source>
        <dbReference type="EMBL" id="KAA2376905.1"/>
    </source>
</evidence>
<feature type="transmembrane region" description="Helical" evidence="1">
    <location>
        <begin position="37"/>
        <end position="57"/>
    </location>
</feature>
<comment type="caution">
    <text evidence="2">The sequence shown here is derived from an EMBL/GenBank/DDBJ whole genome shotgun (WGS) entry which is preliminary data.</text>
</comment>
<feature type="transmembrane region" description="Helical" evidence="1">
    <location>
        <begin position="188"/>
        <end position="214"/>
    </location>
</feature>
<feature type="transmembrane region" description="Helical" evidence="1">
    <location>
        <begin position="311"/>
        <end position="329"/>
    </location>
</feature>
<keyword evidence="1" id="KW-0472">Membrane</keyword>
<evidence type="ECO:0000256" key="1">
    <source>
        <dbReference type="SAM" id="Phobius"/>
    </source>
</evidence>
<dbReference type="Pfam" id="PF14897">
    <property type="entry name" value="EpsG"/>
    <property type="match status" value="1"/>
</dbReference>
<protein>
    <recommendedName>
        <fullName evidence="4">EpsG family protein</fullName>
    </recommendedName>
</protein>
<feature type="transmembrane region" description="Helical" evidence="1">
    <location>
        <begin position="163"/>
        <end position="181"/>
    </location>
</feature>
<evidence type="ECO:0000313" key="3">
    <source>
        <dbReference type="Proteomes" id="UP000322658"/>
    </source>
</evidence>
<proteinExistence type="predicted"/>
<keyword evidence="1" id="KW-1133">Transmembrane helix</keyword>
<dbReference type="AlphaFoldDB" id="A0A5B3GT52"/>
<feature type="transmembrane region" description="Helical" evidence="1">
    <location>
        <begin position="361"/>
        <end position="377"/>
    </location>
</feature>
<gene>
    <name evidence="2" type="ORF">F2Y07_03695</name>
</gene>
<name>A0A5B3GT52_9BACT</name>
<evidence type="ECO:0008006" key="4">
    <source>
        <dbReference type="Google" id="ProtNLM"/>
    </source>
</evidence>
<sequence>MMVGNNNRGEKFILFLINPFISAITSIKDIRDGVSHWFLYLWFLVFGVAFCAVSEAADSFRYVEDFLVEYSYTWSQYVLEINEYFAFESNIKDIYTLTVNFLVGRFSDNYHWTYLIYAAVFGFFYIKSLKIFLRHNKVSNNIVFYVLLFMFCYSNPIYNINGVRFWTAAWIGVYVALNFFVEKDYKKIVLLLLMPLIHGASVVWVVIMAIALLLSRFQSVTIVLFIASSFVSAVSYLNVLNDYSFLLPQFMQNQIWSYTESEMALERMSGVSEYGAAYADFLIALPGYFHILLSFLLIINRRKINRNPHAGHLLTIMLALAAITNFLSGIPSMGRFQYFVIPFLVIVWAQNYEILKKYDKYFYVVPFIYAYSLLYWYRRMSAITELYLYAFPAPLTVIKYLFL</sequence>
<keyword evidence="1" id="KW-0812">Transmembrane</keyword>
<organism evidence="2 3">
    <name type="scientific">Alistipes shahii</name>
    <dbReference type="NCBI Taxonomy" id="328814"/>
    <lineage>
        <taxon>Bacteria</taxon>
        <taxon>Pseudomonadati</taxon>
        <taxon>Bacteroidota</taxon>
        <taxon>Bacteroidia</taxon>
        <taxon>Bacteroidales</taxon>
        <taxon>Rikenellaceae</taxon>
        <taxon>Alistipes</taxon>
    </lineage>
</organism>
<dbReference type="Proteomes" id="UP000322658">
    <property type="component" value="Unassembled WGS sequence"/>
</dbReference>
<accession>A0A5B3GT52</accession>
<feature type="transmembrane region" description="Helical" evidence="1">
    <location>
        <begin position="277"/>
        <end position="299"/>
    </location>
</feature>
<feature type="transmembrane region" description="Helical" evidence="1">
    <location>
        <begin position="110"/>
        <end position="126"/>
    </location>
</feature>
<dbReference type="InterPro" id="IPR049458">
    <property type="entry name" value="EpsG-like"/>
</dbReference>
<reference evidence="2 3" key="1">
    <citation type="journal article" date="2019" name="Nat. Med.">
        <title>A library of human gut bacterial isolates paired with longitudinal multiomics data enables mechanistic microbiome research.</title>
        <authorList>
            <person name="Poyet M."/>
            <person name="Groussin M."/>
            <person name="Gibbons S.M."/>
            <person name="Avila-Pacheco J."/>
            <person name="Jiang X."/>
            <person name="Kearney S.M."/>
            <person name="Perrotta A.R."/>
            <person name="Berdy B."/>
            <person name="Zhao S."/>
            <person name="Lieberman T.D."/>
            <person name="Swanson P.K."/>
            <person name="Smith M."/>
            <person name="Roesemann S."/>
            <person name="Alexander J.E."/>
            <person name="Rich S.A."/>
            <person name="Livny J."/>
            <person name="Vlamakis H."/>
            <person name="Clish C."/>
            <person name="Bullock K."/>
            <person name="Deik A."/>
            <person name="Scott J."/>
            <person name="Pierce K.A."/>
            <person name="Xavier R.J."/>
            <person name="Alm E.J."/>
        </authorList>
    </citation>
    <scope>NUCLEOTIDE SEQUENCE [LARGE SCALE GENOMIC DNA]</scope>
    <source>
        <strain evidence="2 3">BIOML-A1</strain>
    </source>
</reference>